<accession>A0A016SC95</accession>
<organism evidence="2 3">
    <name type="scientific">Ancylostoma ceylanicum</name>
    <dbReference type="NCBI Taxonomy" id="53326"/>
    <lineage>
        <taxon>Eukaryota</taxon>
        <taxon>Metazoa</taxon>
        <taxon>Ecdysozoa</taxon>
        <taxon>Nematoda</taxon>
        <taxon>Chromadorea</taxon>
        <taxon>Rhabditida</taxon>
        <taxon>Rhabditina</taxon>
        <taxon>Rhabditomorpha</taxon>
        <taxon>Strongyloidea</taxon>
        <taxon>Ancylostomatidae</taxon>
        <taxon>Ancylostomatinae</taxon>
        <taxon>Ancylostoma</taxon>
    </lineage>
</organism>
<proteinExistence type="predicted"/>
<feature type="compositionally biased region" description="Basic and acidic residues" evidence="1">
    <location>
        <begin position="11"/>
        <end position="25"/>
    </location>
</feature>
<comment type="caution">
    <text evidence="2">The sequence shown here is derived from an EMBL/GenBank/DDBJ whole genome shotgun (WGS) entry which is preliminary data.</text>
</comment>
<name>A0A016SC95_9BILA</name>
<sequence>MSSYENELDGSDEKERGEVNEMRGRADKRSVVLRVAKRALSASTLESPENPRMTDDREKLCRQAYSETYHKNGNE</sequence>
<evidence type="ECO:0000313" key="3">
    <source>
        <dbReference type="Proteomes" id="UP000024635"/>
    </source>
</evidence>
<keyword evidence="3" id="KW-1185">Reference proteome</keyword>
<evidence type="ECO:0000313" key="2">
    <source>
        <dbReference type="EMBL" id="EYB87991.1"/>
    </source>
</evidence>
<feature type="compositionally biased region" description="Acidic residues" evidence="1">
    <location>
        <begin position="1"/>
        <end position="10"/>
    </location>
</feature>
<feature type="region of interest" description="Disordered" evidence="1">
    <location>
        <begin position="1"/>
        <end position="25"/>
    </location>
</feature>
<dbReference type="AlphaFoldDB" id="A0A016SC95"/>
<protein>
    <submittedName>
        <fullName evidence="2">Uncharacterized protein</fullName>
    </submittedName>
</protein>
<dbReference type="Proteomes" id="UP000024635">
    <property type="component" value="Unassembled WGS sequence"/>
</dbReference>
<gene>
    <name evidence="2" type="primary">Acey_s0254.g306</name>
    <name evidence="2" type="ORF">Y032_0254g306</name>
</gene>
<reference evidence="3" key="1">
    <citation type="journal article" date="2015" name="Nat. Genet.">
        <title>The genome and transcriptome of the zoonotic hookworm Ancylostoma ceylanicum identify infection-specific gene families.</title>
        <authorList>
            <person name="Schwarz E.M."/>
            <person name="Hu Y."/>
            <person name="Antoshechkin I."/>
            <person name="Miller M.M."/>
            <person name="Sternberg P.W."/>
            <person name="Aroian R.V."/>
        </authorList>
    </citation>
    <scope>NUCLEOTIDE SEQUENCE</scope>
    <source>
        <strain evidence="3">HY135</strain>
    </source>
</reference>
<dbReference type="EMBL" id="JARK01001590">
    <property type="protein sequence ID" value="EYB87991.1"/>
    <property type="molecule type" value="Genomic_DNA"/>
</dbReference>
<evidence type="ECO:0000256" key="1">
    <source>
        <dbReference type="SAM" id="MobiDB-lite"/>
    </source>
</evidence>